<name>A0A5U9KYT2_SALNE</name>
<accession>A0A5U9KYT2</accession>
<dbReference type="AlphaFoldDB" id="A0A5U9KYT2"/>
<dbReference type="Proteomes" id="UP000839726">
    <property type="component" value="Unassembled WGS sequence"/>
</dbReference>
<dbReference type="InterPro" id="IPR021316">
    <property type="entry name" value="DUF2913"/>
</dbReference>
<protein>
    <recommendedName>
        <fullName evidence="2">DUF2913 family protein</fullName>
    </recommendedName>
</protein>
<dbReference type="EMBL" id="AAGUYM010000071">
    <property type="protein sequence ID" value="EBS2696367.1"/>
    <property type="molecule type" value="Genomic_DNA"/>
</dbReference>
<gene>
    <name evidence="1" type="ORF">DRY71_27335</name>
</gene>
<organism evidence="1">
    <name type="scientific">Salmonella newport</name>
    <dbReference type="NCBI Taxonomy" id="108619"/>
    <lineage>
        <taxon>Bacteria</taxon>
        <taxon>Pseudomonadati</taxon>
        <taxon>Pseudomonadota</taxon>
        <taxon>Gammaproteobacteria</taxon>
        <taxon>Enterobacterales</taxon>
        <taxon>Enterobacteriaceae</taxon>
        <taxon>Salmonella</taxon>
    </lineage>
</organism>
<sequence length="205" mass="23214">MKKTSYSLSPEQAVADLAHLAWCALVALRLEQHDGRALSSLTTHTFLLRWLAIAQKQRRFPRSVASDISNLLRLARQKGPDAGLHQRLEYLWRSCSGPVNQQSDLFRLTYVIEHLKTKGWLNAVVTDDEWEPVELQAGYADVPALLVKKSELMSNFSEDGRLMGAVDFLVTGDADVVADALNRRELRYKIHWRRADCCGITLIPE</sequence>
<evidence type="ECO:0000313" key="1">
    <source>
        <dbReference type="EMBL" id="EBS2696367.1"/>
    </source>
</evidence>
<reference evidence="1" key="1">
    <citation type="submission" date="2018-07" db="EMBL/GenBank/DDBJ databases">
        <authorList>
            <person name="Ashton P.M."/>
            <person name="Dallman T."/>
            <person name="Nair S."/>
            <person name="De Pinna E."/>
            <person name="Peters T."/>
            <person name="Grant K."/>
        </authorList>
    </citation>
    <scope>NUCLEOTIDE SEQUENCE [LARGE SCALE GENOMIC DNA]</scope>
    <source>
        <strain evidence="1">436933</strain>
    </source>
</reference>
<comment type="caution">
    <text evidence="1">The sequence shown here is derived from an EMBL/GenBank/DDBJ whole genome shotgun (WGS) entry which is preliminary data.</text>
</comment>
<dbReference type="Pfam" id="PF11140">
    <property type="entry name" value="DUF2913"/>
    <property type="match status" value="1"/>
</dbReference>
<evidence type="ECO:0008006" key="2">
    <source>
        <dbReference type="Google" id="ProtNLM"/>
    </source>
</evidence>
<proteinExistence type="predicted"/>